<evidence type="ECO:0000313" key="5">
    <source>
        <dbReference type="EMBL" id="KAG6519568.1"/>
    </source>
</evidence>
<dbReference type="Pfam" id="PF00011">
    <property type="entry name" value="HSP20"/>
    <property type="match status" value="1"/>
</dbReference>
<dbReference type="Pfam" id="PF00244">
    <property type="entry name" value="14-3-3"/>
    <property type="match status" value="1"/>
</dbReference>
<dbReference type="InterPro" id="IPR002068">
    <property type="entry name" value="A-crystallin/Hsp20_dom"/>
</dbReference>
<dbReference type="InterPro" id="IPR008978">
    <property type="entry name" value="HSP20-like_chaperone"/>
</dbReference>
<evidence type="ECO:0000313" key="6">
    <source>
        <dbReference type="Proteomes" id="UP000734854"/>
    </source>
</evidence>
<accession>A0A8J5H3U1</accession>
<comment type="similarity">
    <text evidence="2 3">Belongs to the small heat shock protein (HSP20) family.</text>
</comment>
<comment type="caution">
    <text evidence="5">The sequence shown here is derived from an EMBL/GenBank/DDBJ whole genome shotgun (WGS) entry which is preliminary data.</text>
</comment>
<evidence type="ECO:0000256" key="3">
    <source>
        <dbReference type="RuleBase" id="RU003616"/>
    </source>
</evidence>
<dbReference type="Gene3D" id="2.60.40.790">
    <property type="match status" value="1"/>
</dbReference>
<proteinExistence type="inferred from homology"/>
<dbReference type="PRINTS" id="PR00305">
    <property type="entry name" value="1433ZETA"/>
</dbReference>
<dbReference type="PROSITE" id="PS01031">
    <property type="entry name" value="SHSP"/>
    <property type="match status" value="1"/>
</dbReference>
<dbReference type="CDD" id="cd06464">
    <property type="entry name" value="ACD_sHsps-like"/>
    <property type="match status" value="1"/>
</dbReference>
<dbReference type="InterPro" id="IPR000308">
    <property type="entry name" value="14-3-3"/>
</dbReference>
<name>A0A8J5H3U1_ZINOF</name>
<gene>
    <name evidence="5" type="ORF">ZIOFF_023062</name>
</gene>
<sequence>MASFMALRNGVASKLVKKLPIAVPVSRPVPAPLAAATATRSFNTGALLQVDGDDRAFERPSDSGHRSDFPSFRDVFDPFNSTRSLNQLLSLMNQIQMLDNVPFFSAPAGQRDASRGFRRGWDVREDEDALHLRVDMPGLGKEHVRVWSEQNTLVIQGDGENEKVGEEDAAGRKYSSRIVLPPESFKMDQIKAEMKNGVLKVVVPKLKQEEGKDVFQVQPLNQMACRETLNGLKIRMSVINQPVEPGLCFCLIISQPLTPINYTRSLFPSSAFLFPLASKKKDLSILAGEAMAATREQYLYMAKLAEQTHRYENMMDYMEKVALAATVEEELTVEERNLLSAAYKNVIDALRKSLGTISSIEQSQENQGNSNRLTAIQSFRVRIETEFSSTCGRILDFIETTLIPKSPSNASKVLYLKMKGDYYRYLAEVKINGHEQHNDIVEKALSSYEIAQVLILLVPVLDVPDLTSEAARAEFPPTHPLRLGVALNFSVFYYKILYSPVKAHSIAKQAYDEADLEQDTLQDDSFKESAEIMKRLHGNLDIWTSDMEVIP</sequence>
<dbReference type="EMBL" id="JACMSC010000006">
    <property type="protein sequence ID" value="KAG6519568.1"/>
    <property type="molecule type" value="Genomic_DNA"/>
</dbReference>
<dbReference type="AlphaFoldDB" id="A0A8J5H3U1"/>
<dbReference type="InterPro" id="IPR023410">
    <property type="entry name" value="14-3-3_domain"/>
</dbReference>
<reference evidence="5 6" key="1">
    <citation type="submission" date="2020-08" db="EMBL/GenBank/DDBJ databases">
        <title>Plant Genome Project.</title>
        <authorList>
            <person name="Zhang R.-G."/>
        </authorList>
    </citation>
    <scope>NUCLEOTIDE SEQUENCE [LARGE SCALE GENOMIC DNA]</scope>
    <source>
        <tissue evidence="5">Rhizome</tissue>
    </source>
</reference>
<evidence type="ECO:0000259" key="4">
    <source>
        <dbReference type="PROSITE" id="PS01031"/>
    </source>
</evidence>
<organism evidence="5 6">
    <name type="scientific">Zingiber officinale</name>
    <name type="common">Ginger</name>
    <name type="synonym">Amomum zingiber</name>
    <dbReference type="NCBI Taxonomy" id="94328"/>
    <lineage>
        <taxon>Eukaryota</taxon>
        <taxon>Viridiplantae</taxon>
        <taxon>Streptophyta</taxon>
        <taxon>Embryophyta</taxon>
        <taxon>Tracheophyta</taxon>
        <taxon>Spermatophyta</taxon>
        <taxon>Magnoliopsida</taxon>
        <taxon>Liliopsida</taxon>
        <taxon>Zingiberales</taxon>
        <taxon>Zingiberaceae</taxon>
        <taxon>Zingiber</taxon>
    </lineage>
</organism>
<dbReference type="InterPro" id="IPR036815">
    <property type="entry name" value="14-3-3_dom_sf"/>
</dbReference>
<comment type="similarity">
    <text evidence="1">Belongs to the 14-3-3 family.</text>
</comment>
<dbReference type="SUPFAM" id="SSF48445">
    <property type="entry name" value="14-3-3 protein"/>
    <property type="match status" value="1"/>
</dbReference>
<dbReference type="Gene3D" id="1.20.190.20">
    <property type="entry name" value="14-3-3 domain"/>
    <property type="match status" value="1"/>
</dbReference>
<dbReference type="PANTHER" id="PTHR18860">
    <property type="entry name" value="14-3-3 PROTEIN"/>
    <property type="match status" value="1"/>
</dbReference>
<evidence type="ECO:0000256" key="1">
    <source>
        <dbReference type="ARBA" id="ARBA00006141"/>
    </source>
</evidence>
<feature type="domain" description="SHSP" evidence="4">
    <location>
        <begin position="112"/>
        <end position="220"/>
    </location>
</feature>
<keyword evidence="6" id="KW-1185">Reference proteome</keyword>
<protein>
    <recommendedName>
        <fullName evidence="4">SHSP domain-containing protein</fullName>
    </recommendedName>
</protein>
<evidence type="ECO:0000256" key="2">
    <source>
        <dbReference type="PROSITE-ProRule" id="PRU00285"/>
    </source>
</evidence>
<dbReference type="SMART" id="SM00101">
    <property type="entry name" value="14_3_3"/>
    <property type="match status" value="1"/>
</dbReference>
<dbReference type="SUPFAM" id="SSF49764">
    <property type="entry name" value="HSP20-like chaperones"/>
    <property type="match status" value="1"/>
</dbReference>
<dbReference type="Proteomes" id="UP000734854">
    <property type="component" value="Unassembled WGS sequence"/>
</dbReference>